<gene>
    <name evidence="1" type="ORF">K8I29_01985</name>
</gene>
<accession>A0A953M129</accession>
<name>A0A953M129_9BACT</name>
<sequence>MGKTTGIAFVLLVLTGLFVQGCVTVEKFPSPPFGTEAALYSQGELQVTFADTVFRTFEAARGALADNDIVINSAQHDMSGGTIEGTRRDGTKISILLRAKKPDITVVNIKVGTFGDEALSRKISSNIESRLKK</sequence>
<evidence type="ECO:0000313" key="2">
    <source>
        <dbReference type="Proteomes" id="UP000705867"/>
    </source>
</evidence>
<reference evidence="1" key="2">
    <citation type="submission" date="2021-08" db="EMBL/GenBank/DDBJ databases">
        <authorList>
            <person name="Dalcin Martins P."/>
        </authorList>
    </citation>
    <scope>NUCLEOTIDE SEQUENCE</scope>
    <source>
        <strain evidence="1">MAG_39</strain>
    </source>
</reference>
<comment type="caution">
    <text evidence="1">The sequence shown here is derived from an EMBL/GenBank/DDBJ whole genome shotgun (WGS) entry which is preliminary data.</text>
</comment>
<dbReference type="PROSITE" id="PS51257">
    <property type="entry name" value="PROKAR_LIPOPROTEIN"/>
    <property type="match status" value="1"/>
</dbReference>
<dbReference type="Proteomes" id="UP000705867">
    <property type="component" value="Unassembled WGS sequence"/>
</dbReference>
<reference evidence="1" key="1">
    <citation type="journal article" date="2021" name="bioRxiv">
        <title>Unraveling nitrogen, sulfur and carbon metabolic pathways and microbial community transcriptional responses to substrate deprivation and toxicity stresses in a bioreactor mimicking anoxic brackish coastal sediment conditions.</title>
        <authorList>
            <person name="Martins P.D."/>
            <person name="Echeveste M.J."/>
            <person name="Arshad A."/>
            <person name="Kurth J."/>
            <person name="Ouboter H."/>
            <person name="Jetten M.S.M."/>
            <person name="Welte C.U."/>
        </authorList>
    </citation>
    <scope>NUCLEOTIDE SEQUENCE</scope>
    <source>
        <strain evidence="1">MAG_39</strain>
    </source>
</reference>
<evidence type="ECO:0000313" key="1">
    <source>
        <dbReference type="EMBL" id="MBZ0154968.1"/>
    </source>
</evidence>
<dbReference type="InterPro" id="IPR021952">
    <property type="entry name" value="Flpp3-like"/>
</dbReference>
<protein>
    <submittedName>
        <fullName evidence="1">DUF3568 domain-containing protein</fullName>
    </submittedName>
</protein>
<dbReference type="AlphaFoldDB" id="A0A953M129"/>
<dbReference type="EMBL" id="JAIOIV010000016">
    <property type="protein sequence ID" value="MBZ0154968.1"/>
    <property type="molecule type" value="Genomic_DNA"/>
</dbReference>
<dbReference type="Pfam" id="PF12092">
    <property type="entry name" value="DUF3568"/>
    <property type="match status" value="1"/>
</dbReference>
<proteinExistence type="predicted"/>
<organism evidence="1 2">
    <name type="scientific">Candidatus Nitrobium versatile</name>
    <dbReference type="NCBI Taxonomy" id="2884831"/>
    <lineage>
        <taxon>Bacteria</taxon>
        <taxon>Pseudomonadati</taxon>
        <taxon>Nitrospirota</taxon>
        <taxon>Nitrospiria</taxon>
        <taxon>Nitrospirales</taxon>
        <taxon>Nitrospiraceae</taxon>
        <taxon>Candidatus Nitrobium</taxon>
    </lineage>
</organism>